<organism evidence="3 4">
    <name type="scientific">Burkholderia oklahomensis</name>
    <dbReference type="NCBI Taxonomy" id="342113"/>
    <lineage>
        <taxon>Bacteria</taxon>
        <taxon>Pseudomonadati</taxon>
        <taxon>Pseudomonadota</taxon>
        <taxon>Betaproteobacteria</taxon>
        <taxon>Burkholderiales</taxon>
        <taxon>Burkholderiaceae</taxon>
        <taxon>Burkholderia</taxon>
        <taxon>pseudomallei group</taxon>
    </lineage>
</organism>
<feature type="region of interest" description="Disordered" evidence="1">
    <location>
        <begin position="651"/>
        <end position="676"/>
    </location>
</feature>
<dbReference type="SUPFAM" id="SSF88874">
    <property type="entry name" value="Receptor-binding domain of short tail fibre protein gp12"/>
    <property type="match status" value="1"/>
</dbReference>
<dbReference type="KEGG" id="bok:DM82_3338"/>
<dbReference type="Proteomes" id="UP000029424">
    <property type="component" value="Chromosome 1"/>
</dbReference>
<dbReference type="EMBL" id="CP008726">
    <property type="protein sequence ID" value="AIO66051.1"/>
    <property type="molecule type" value="Genomic_DNA"/>
</dbReference>
<reference evidence="3 4" key="1">
    <citation type="submission" date="2014-06" db="EMBL/GenBank/DDBJ databases">
        <authorList>
            <person name="Bishop-Lilly K.A."/>
            <person name="Broomall S.M."/>
            <person name="Chain P.S."/>
            <person name="Chertkov O."/>
            <person name="Coyne S.R."/>
            <person name="Daligault H.E."/>
            <person name="Davenport K.W."/>
            <person name="Erkkila T."/>
            <person name="Frey K.G."/>
            <person name="Gibbons H.S."/>
            <person name="Gu W."/>
            <person name="Jaissle J."/>
            <person name="Johnson S.L."/>
            <person name="Koroleva G.I."/>
            <person name="Ladner J.T."/>
            <person name="Lo C.-C."/>
            <person name="Minogue T.D."/>
            <person name="Munk C."/>
            <person name="Palacios G.F."/>
            <person name="Redden C.L."/>
            <person name="Rosenzweig C.N."/>
            <person name="Scholz M.B."/>
            <person name="Teshima H."/>
            <person name="Xu Y."/>
        </authorList>
    </citation>
    <scope>NUCLEOTIDE SEQUENCE [LARGE SCALE GENOMIC DNA]</scope>
    <source>
        <strain evidence="3 4">EO147</strain>
    </source>
</reference>
<keyword evidence="4" id="KW-1185">Reference proteome</keyword>
<name>A0AAI8B5P6_9BURK</name>
<evidence type="ECO:0000313" key="3">
    <source>
        <dbReference type="EMBL" id="AIO66051.1"/>
    </source>
</evidence>
<feature type="domain" description="Long-tail fiber proximal subunit trimerization" evidence="2">
    <location>
        <begin position="295"/>
        <end position="359"/>
    </location>
</feature>
<gene>
    <name evidence="3" type="ORF">DM82_3338</name>
</gene>
<evidence type="ECO:0000259" key="2">
    <source>
        <dbReference type="Pfam" id="PF21446"/>
    </source>
</evidence>
<dbReference type="Gene3D" id="3.90.1340.10">
    <property type="entry name" value="Phage tail collar domain"/>
    <property type="match status" value="1"/>
</dbReference>
<dbReference type="InterPro" id="IPR037053">
    <property type="entry name" value="Phage_tail_collar_dom_sf"/>
</dbReference>
<dbReference type="InterPro" id="IPR048390">
    <property type="entry name" value="Gp34_trimer"/>
</dbReference>
<dbReference type="RefSeq" id="WP_010100795.1">
    <property type="nucleotide sequence ID" value="NZ_CP008726.1"/>
</dbReference>
<protein>
    <submittedName>
        <fullName evidence="3">Phage Tail Collar domain protein</fullName>
    </submittedName>
</protein>
<sequence length="790" mass="83167">MAGTLINITDAGRAALVAPGNTGTTARRVVEIGLGAAPFAFDRGMKTMPSERKRVTTFGGDNVAPDTVHVVIQDDSDDQYSLYAFGLYLDNGVLFGVYVQDTPILEKSPAALLLLATDVVFATIDAAKLEFGPATFLNPPATTERKGVVELATQAEVDAGDDDTRAITPKTARRRYAALSGAAFDGPVRVVADVDERAAQLDVSPKTAGAGKEGKVRLFGTFGDASLPDLSPRLAASVRAGFNAGAWGTEYVDVCVNDGTNNDARSDAKQKRAVRITSGGRVLIGERADDGKTALQVLGGVDASEGVTARAIDAGGAGGQFRAVCDGYGALIRNDGLNVYLLSTKKGEANGTYNDYRPLSWSLSSGKVIIDGNGSGAAFGGNVDVARDLTIGQGTAEAHIRLGPLDGYHYANKNAVGWWSPTLGSFHYEFASRTFRVDGKIVWHAGNLDPLDKSTGGTVGGDVAFAPGKRLVLAEGSPSAPSLTFANEGAQDTGLYHSADGEVGVTCDARAVVRFTSSLAAFEQPVTVPTPPAADRSTRVATTEWVRSVLSTTSIGQIVFEPRTTVRPGFLKANGVLVNRADYPELWAYAQASGALVSDADWMKDRWGCFSTGDGAATFRLPELRGEFIRCWSDARGGVDASRQIGAFQGDQNHTHAHGAGSSEAPDHTHSAWTDVQGWHGHHGWTNAVGDHQHISPWGEAPGMYNPPWGTWGSPNNRGAEGSDNDNVYGMTSPAGNHGHEFNTEGSGNHQHNIGVSASGRHAHAITVQPDGGDEARPRNVALLALIRAY</sequence>
<dbReference type="Pfam" id="PF21446">
    <property type="entry name" value="Gp34_trimer"/>
    <property type="match status" value="1"/>
</dbReference>
<dbReference type="AlphaFoldDB" id="A0AAI8B5P6"/>
<evidence type="ECO:0000256" key="1">
    <source>
        <dbReference type="SAM" id="MobiDB-lite"/>
    </source>
</evidence>
<evidence type="ECO:0000313" key="4">
    <source>
        <dbReference type="Proteomes" id="UP000029424"/>
    </source>
</evidence>
<proteinExistence type="predicted"/>
<accession>A0AAI8B5P6</accession>